<dbReference type="InterPro" id="IPR027417">
    <property type="entry name" value="P-loop_NTPase"/>
</dbReference>
<dbReference type="PROSITE" id="PS00211">
    <property type="entry name" value="ABC_TRANSPORTER_1"/>
    <property type="match status" value="1"/>
</dbReference>
<dbReference type="GO" id="GO:0043190">
    <property type="term" value="C:ATP-binding cassette (ABC) transporter complex"/>
    <property type="evidence" value="ECO:0007669"/>
    <property type="project" value="InterPro"/>
</dbReference>
<dbReference type="InterPro" id="IPR013611">
    <property type="entry name" value="Transp-assoc_OB_typ2"/>
</dbReference>
<dbReference type="SUPFAM" id="SSF50331">
    <property type="entry name" value="MOP-like"/>
    <property type="match status" value="1"/>
</dbReference>
<dbReference type="FunFam" id="3.40.50.300:FF:000042">
    <property type="entry name" value="Maltose/maltodextrin ABC transporter, ATP-binding protein"/>
    <property type="match status" value="1"/>
</dbReference>
<dbReference type="Proteomes" id="UP000438991">
    <property type="component" value="Unassembled WGS sequence"/>
</dbReference>
<dbReference type="GO" id="GO:0140359">
    <property type="term" value="F:ABC-type transporter activity"/>
    <property type="evidence" value="ECO:0007669"/>
    <property type="project" value="UniProtKB-ARBA"/>
</dbReference>
<organism evidence="7 8">
    <name type="scientific">Rhodoplanes serenus</name>
    <dbReference type="NCBI Taxonomy" id="200615"/>
    <lineage>
        <taxon>Bacteria</taxon>
        <taxon>Pseudomonadati</taxon>
        <taxon>Pseudomonadota</taxon>
        <taxon>Alphaproteobacteria</taxon>
        <taxon>Hyphomicrobiales</taxon>
        <taxon>Nitrobacteraceae</taxon>
        <taxon>Rhodoplanes</taxon>
    </lineage>
</organism>
<reference evidence="7 8" key="1">
    <citation type="submission" date="2019-11" db="EMBL/GenBank/DDBJ databases">
        <title>Whole-genome sequence of Rhodoplanes serenus DSM 18633, type strain.</title>
        <authorList>
            <person name="Kyndt J.A."/>
            <person name="Meyer T.E."/>
        </authorList>
    </citation>
    <scope>NUCLEOTIDE SEQUENCE [LARGE SCALE GENOMIC DNA]</scope>
    <source>
        <strain evidence="7 8">DSM 18633</strain>
    </source>
</reference>
<dbReference type="Pfam" id="PF08402">
    <property type="entry name" value="TOBE_2"/>
    <property type="match status" value="1"/>
</dbReference>
<evidence type="ECO:0000256" key="4">
    <source>
        <dbReference type="ARBA" id="ARBA00022741"/>
    </source>
</evidence>
<dbReference type="Gene3D" id="2.40.50.100">
    <property type="match status" value="1"/>
</dbReference>
<keyword evidence="3" id="KW-0813">Transport</keyword>
<dbReference type="SMART" id="SM00382">
    <property type="entry name" value="AAA"/>
    <property type="match status" value="1"/>
</dbReference>
<evidence type="ECO:0000256" key="2">
    <source>
        <dbReference type="ARBA" id="ARBA00005417"/>
    </source>
</evidence>
<evidence type="ECO:0000256" key="1">
    <source>
        <dbReference type="ARBA" id="ARBA00004417"/>
    </source>
</evidence>
<dbReference type="InterPro" id="IPR003439">
    <property type="entry name" value="ABC_transporter-like_ATP-bd"/>
</dbReference>
<gene>
    <name evidence="7" type="ORF">GJ689_16495</name>
</gene>
<dbReference type="InterPro" id="IPR050093">
    <property type="entry name" value="ABC_SmlMolc_Importer"/>
</dbReference>
<dbReference type="PROSITE" id="PS50893">
    <property type="entry name" value="ABC_TRANSPORTER_2"/>
    <property type="match status" value="1"/>
</dbReference>
<evidence type="ECO:0000256" key="5">
    <source>
        <dbReference type="ARBA" id="ARBA00022840"/>
    </source>
</evidence>
<accession>A0A9X5AUD8</accession>
<comment type="caution">
    <text evidence="7">The sequence shown here is derived from an EMBL/GenBank/DDBJ whole genome shotgun (WGS) entry which is preliminary data.</text>
</comment>
<name>A0A9X5AUD8_9BRAD</name>
<dbReference type="PANTHER" id="PTHR42781:SF4">
    <property type="entry name" value="SPERMIDINE_PUTRESCINE IMPORT ATP-BINDING PROTEIN POTA"/>
    <property type="match status" value="1"/>
</dbReference>
<evidence type="ECO:0000256" key="3">
    <source>
        <dbReference type="ARBA" id="ARBA00022448"/>
    </source>
</evidence>
<proteinExistence type="inferred from homology"/>
<evidence type="ECO:0000259" key="6">
    <source>
        <dbReference type="PROSITE" id="PS50893"/>
    </source>
</evidence>
<protein>
    <submittedName>
        <fullName evidence="7">ATP-binding cassette domain-containing protein</fullName>
    </submittedName>
</protein>
<dbReference type="RefSeq" id="WP_155480422.1">
    <property type="nucleotide sequence ID" value="NZ_WNKV01000012.1"/>
</dbReference>
<dbReference type="SUPFAM" id="SSF52540">
    <property type="entry name" value="P-loop containing nucleoside triphosphate hydrolases"/>
    <property type="match status" value="1"/>
</dbReference>
<keyword evidence="5 7" id="KW-0067">ATP-binding</keyword>
<keyword evidence="4" id="KW-0547">Nucleotide-binding</keyword>
<dbReference type="InterPro" id="IPR017871">
    <property type="entry name" value="ABC_transporter-like_CS"/>
</dbReference>
<sequence>MTLVNEARTTPSVDVAIEHVDLWYGDNHVLRDVDLAIRPGEFFAFLGPSGCGKTTLLRLIAGFNQADHGRVLIGGRDVSDLPPWKRDVGMVFQSYALWPHMTVAQNVAFGLEERRLPRAEITRRVAAALDLVGLGPFAGRRPAQLSGGQQQRVALARTIVVEPKVLLLDEPLSNLDAKLRGEVRRELRELQQRLGLTAIFVTHDQEEANTICDRIAVLKDGTVQQVGAPAELYDRPANLFVAGFLGRTNLLAGDIHRDGAAPAFVTAAGTVPLPPAALPDGEPPPGARLVFRPHHAVLAAPGAAPAPGRARLPGTLRYREFLGAVERFGVEVAGAEAGTEVLVDVPQGSAPEGLTPGAAVGVDVALDRVLVLGA</sequence>
<dbReference type="EMBL" id="WNKV01000012">
    <property type="protein sequence ID" value="MTW17808.1"/>
    <property type="molecule type" value="Genomic_DNA"/>
</dbReference>
<dbReference type="InterPro" id="IPR008995">
    <property type="entry name" value="Mo/tungstate-bd_C_term_dom"/>
</dbReference>
<dbReference type="Pfam" id="PF00005">
    <property type="entry name" value="ABC_tran"/>
    <property type="match status" value="1"/>
</dbReference>
<comment type="similarity">
    <text evidence="2">Belongs to the ABC transporter superfamily.</text>
</comment>
<dbReference type="PANTHER" id="PTHR42781">
    <property type="entry name" value="SPERMIDINE/PUTRESCINE IMPORT ATP-BINDING PROTEIN POTA"/>
    <property type="match status" value="1"/>
</dbReference>
<evidence type="ECO:0000313" key="8">
    <source>
        <dbReference type="Proteomes" id="UP000438991"/>
    </source>
</evidence>
<dbReference type="GO" id="GO:0005524">
    <property type="term" value="F:ATP binding"/>
    <property type="evidence" value="ECO:0007669"/>
    <property type="project" value="UniProtKB-KW"/>
</dbReference>
<evidence type="ECO:0000313" key="7">
    <source>
        <dbReference type="EMBL" id="MTW17808.1"/>
    </source>
</evidence>
<feature type="domain" description="ABC transporter" evidence="6">
    <location>
        <begin position="15"/>
        <end position="245"/>
    </location>
</feature>
<dbReference type="InterPro" id="IPR003593">
    <property type="entry name" value="AAA+_ATPase"/>
</dbReference>
<dbReference type="GO" id="GO:0016887">
    <property type="term" value="F:ATP hydrolysis activity"/>
    <property type="evidence" value="ECO:0007669"/>
    <property type="project" value="InterPro"/>
</dbReference>
<dbReference type="Gene3D" id="3.40.50.300">
    <property type="entry name" value="P-loop containing nucleotide triphosphate hydrolases"/>
    <property type="match status" value="1"/>
</dbReference>
<dbReference type="AlphaFoldDB" id="A0A9X5AUD8"/>
<comment type="subcellular location">
    <subcellularLocation>
        <location evidence="1">Cell inner membrane</location>
        <topology evidence="1">Peripheral membrane protein</topology>
    </subcellularLocation>
</comment>